<dbReference type="RefSeq" id="WP_188402085.1">
    <property type="nucleotide sequence ID" value="NZ_BMCE01000001.1"/>
</dbReference>
<feature type="compositionally biased region" description="Basic and acidic residues" evidence="1">
    <location>
        <begin position="1"/>
        <end position="19"/>
    </location>
</feature>
<comment type="caution">
    <text evidence="2">The sequence shown here is derived from an EMBL/GenBank/DDBJ whole genome shotgun (WGS) entry which is preliminary data.</text>
</comment>
<evidence type="ECO:0000313" key="3">
    <source>
        <dbReference type="Proteomes" id="UP001319060"/>
    </source>
</evidence>
<reference evidence="2 3" key="1">
    <citation type="submission" date="2021-01" db="EMBL/GenBank/DDBJ databases">
        <title>Genome Sequencing of Type Strains.</title>
        <authorList>
            <person name="Lemaire J.F."/>
            <person name="Inderbitzin P."/>
            <person name="Collins S.B."/>
            <person name="Wespe N."/>
            <person name="Knight-Connoni V."/>
        </authorList>
    </citation>
    <scope>NUCLEOTIDE SEQUENCE [LARGE SCALE GENOMIC DNA]</scope>
    <source>
        <strain evidence="2 3">DSM 14730</strain>
    </source>
</reference>
<dbReference type="EMBL" id="JAFHKS010000044">
    <property type="protein sequence ID" value="MBN3547886.1"/>
    <property type="molecule type" value="Genomic_DNA"/>
</dbReference>
<evidence type="ECO:0000256" key="1">
    <source>
        <dbReference type="SAM" id="MobiDB-lite"/>
    </source>
</evidence>
<gene>
    <name evidence="2" type="ORF">JYA64_21475</name>
</gene>
<evidence type="ECO:0000313" key="2">
    <source>
        <dbReference type="EMBL" id="MBN3547886.1"/>
    </source>
</evidence>
<organism evidence="2 3">
    <name type="scientific">Fictibacillus barbaricus</name>
    <dbReference type="NCBI Taxonomy" id="182136"/>
    <lineage>
        <taxon>Bacteria</taxon>
        <taxon>Bacillati</taxon>
        <taxon>Bacillota</taxon>
        <taxon>Bacilli</taxon>
        <taxon>Bacillales</taxon>
        <taxon>Fictibacillaceae</taxon>
        <taxon>Fictibacillus</taxon>
    </lineage>
</organism>
<sequence>MNEDSKQQRQQDQHTDHDGTVTQKTEQKQNTGYGDKKLNGPDIPST</sequence>
<dbReference type="Proteomes" id="UP001319060">
    <property type="component" value="Unassembled WGS sequence"/>
</dbReference>
<accession>A0ABS2ZMQ1</accession>
<name>A0ABS2ZMQ1_9BACL</name>
<feature type="region of interest" description="Disordered" evidence="1">
    <location>
        <begin position="1"/>
        <end position="46"/>
    </location>
</feature>
<evidence type="ECO:0008006" key="4">
    <source>
        <dbReference type="Google" id="ProtNLM"/>
    </source>
</evidence>
<protein>
    <recommendedName>
        <fullName evidence="4">3-methyladenine DNA glycosylase</fullName>
    </recommendedName>
</protein>
<keyword evidence="3" id="KW-1185">Reference proteome</keyword>
<proteinExistence type="predicted"/>